<evidence type="ECO:0000313" key="2">
    <source>
        <dbReference type="Proteomes" id="UP000000787"/>
    </source>
</evidence>
<dbReference type="KEGG" id="hau:Haur_1407"/>
<dbReference type="EMBL" id="CP000875">
    <property type="protein sequence ID" value="ABX04052.1"/>
    <property type="molecule type" value="Genomic_DNA"/>
</dbReference>
<dbReference type="eggNOG" id="COG1694">
    <property type="taxonomic scope" value="Bacteria"/>
</dbReference>
<dbReference type="BioCyc" id="HAUR316274:GHYA-1428-MONOMER"/>
<evidence type="ECO:0000313" key="1">
    <source>
        <dbReference type="EMBL" id="ABX04052.1"/>
    </source>
</evidence>
<keyword evidence="2" id="KW-1185">Reference proteome</keyword>
<dbReference type="InParanoid" id="A9B389"/>
<dbReference type="HOGENOM" id="CLU_1243903_0_0_0"/>
<sequence length="222" mass="25053">MDCGQFLSQVFVAHSAPTRRSARMLHMFVPVDGHWVACKERIMDFRSYYHAAKRTMNSTLSREMQLCTAALGICGEVGEALTALETSIDTPDQAVINELGDVCWYITWSMELFDINMLHSFVSAPENDRDVYLLAAQFADIVKKIACHQHPMTDNHKATIIDILSRLHAWVCDAATWENASIYDVYEANIAKLQQRFATEQGFTSEESISRADTVAIERSIP</sequence>
<dbReference type="SUPFAM" id="SSF101386">
    <property type="entry name" value="all-alpha NTP pyrophosphatases"/>
    <property type="match status" value="1"/>
</dbReference>
<organism evidence="1 2">
    <name type="scientific">Herpetosiphon aurantiacus (strain ATCC 23779 / DSM 785 / 114-95)</name>
    <dbReference type="NCBI Taxonomy" id="316274"/>
    <lineage>
        <taxon>Bacteria</taxon>
        <taxon>Bacillati</taxon>
        <taxon>Chloroflexota</taxon>
        <taxon>Chloroflexia</taxon>
        <taxon>Herpetosiphonales</taxon>
        <taxon>Herpetosiphonaceae</taxon>
        <taxon>Herpetosiphon</taxon>
    </lineage>
</organism>
<dbReference type="InterPro" id="IPR011379">
    <property type="entry name" value="MazG-related_GP37"/>
</dbReference>
<accession>A9B389</accession>
<evidence type="ECO:0008006" key="3">
    <source>
        <dbReference type="Google" id="ProtNLM"/>
    </source>
</evidence>
<proteinExistence type="predicted"/>
<name>A9B389_HERA2</name>
<gene>
    <name evidence="1" type="ordered locus">Haur_1407</name>
</gene>
<protein>
    <recommendedName>
        <fullName evidence="3">MazG nucleotide pyrophosphohydrolase</fullName>
    </recommendedName>
</protein>
<dbReference type="AlphaFoldDB" id="A9B389"/>
<reference evidence="1 2" key="1">
    <citation type="journal article" date="2011" name="Stand. Genomic Sci.">
        <title>Complete genome sequence of the filamentous gliding predatory bacterium Herpetosiphon aurantiacus type strain (114-95(T)).</title>
        <authorList>
            <person name="Kiss H."/>
            <person name="Nett M."/>
            <person name="Domin N."/>
            <person name="Martin K."/>
            <person name="Maresca J.A."/>
            <person name="Copeland A."/>
            <person name="Lapidus A."/>
            <person name="Lucas S."/>
            <person name="Berry K.W."/>
            <person name="Glavina Del Rio T."/>
            <person name="Dalin E."/>
            <person name="Tice H."/>
            <person name="Pitluck S."/>
            <person name="Richardson P."/>
            <person name="Bruce D."/>
            <person name="Goodwin L."/>
            <person name="Han C."/>
            <person name="Detter J.C."/>
            <person name="Schmutz J."/>
            <person name="Brettin T."/>
            <person name="Land M."/>
            <person name="Hauser L."/>
            <person name="Kyrpides N.C."/>
            <person name="Ivanova N."/>
            <person name="Goker M."/>
            <person name="Woyke T."/>
            <person name="Klenk H.P."/>
            <person name="Bryant D.A."/>
        </authorList>
    </citation>
    <scope>NUCLEOTIDE SEQUENCE [LARGE SCALE GENOMIC DNA]</scope>
    <source>
        <strain evidence="2">ATCC 23779 / DSM 785 / 114-95</strain>
    </source>
</reference>
<dbReference type="STRING" id="316274.Haur_1407"/>
<dbReference type="Proteomes" id="UP000000787">
    <property type="component" value="Chromosome"/>
</dbReference>
<dbReference type="CDD" id="cd11541">
    <property type="entry name" value="NTP-PPase_u4"/>
    <property type="match status" value="1"/>
</dbReference>